<dbReference type="Gene3D" id="3.90.550.10">
    <property type="entry name" value="Spore Coat Polysaccharide Biosynthesis Protein SpsA, Chain A"/>
    <property type="match status" value="3"/>
</dbReference>
<dbReference type="Pfam" id="PF03452">
    <property type="entry name" value="Anp1"/>
    <property type="match status" value="3"/>
</dbReference>
<reference evidence="2" key="1">
    <citation type="submission" date="2022-11" db="EMBL/GenBank/DDBJ databases">
        <title>Centuries of genome instability and evolution in soft-shell clam transmissible cancer (bioRxiv).</title>
        <authorList>
            <person name="Hart S.F.M."/>
            <person name="Yonemitsu M.A."/>
            <person name="Giersch R.M."/>
            <person name="Beal B.F."/>
            <person name="Arriagada G."/>
            <person name="Davis B.W."/>
            <person name="Ostrander E.A."/>
            <person name="Goff S.P."/>
            <person name="Metzger M.J."/>
        </authorList>
    </citation>
    <scope>NUCLEOTIDE SEQUENCE</scope>
    <source>
        <strain evidence="2">MELC-2E11</strain>
        <tissue evidence="2">Siphon/mantle</tissue>
    </source>
</reference>
<evidence type="ECO:0000256" key="1">
    <source>
        <dbReference type="ARBA" id="ARBA00037964"/>
    </source>
</evidence>
<evidence type="ECO:0000313" key="3">
    <source>
        <dbReference type="Proteomes" id="UP001164746"/>
    </source>
</evidence>
<feature type="non-terminal residue" evidence="2">
    <location>
        <position position="1"/>
    </location>
</feature>
<dbReference type="InterPro" id="IPR052086">
    <property type="entry name" value="Mannan_Polymerase_Subunit"/>
</dbReference>
<sequence length="607" mass="69730">SVVRINIEREHVNGGFVHYDDIQRHANSSEQNATIGCNIRNYDVPALSDSFKQKYLKLRERTYNETIVILTPLRDTAKFLEHFGNILNTLTYPHDLISVFFVEEGSSDNTFESAKALTHQLNSSFKESQVHKLNFTGNPIRREDRHRQFLHVSTDVMAVACLMERHGRPTNYDFNTRRFGDEKCRDLPLPFLRDEGRVVKVDIVGTSVLMVRSEVHRKIRFPEVTEPGGRLESEGVVRINIEREHVNGGFVHYDDIQRHANSSEQNATIGCNIRNYDVPALSDSFKQKYLKLRERTYNETIVILTPLRDTAKFLEHFGNILNTLTYPHDLISVFFVEEGSSDNTFESAKALTHQLNSSFKESQVHKLNFTGNPIRREDRHRQFLHVSTDVMAVACLIERHGRTTNYDFNTLRFGDEKCRNLPLPFLRDEGRVVKVDIVGTSVLMVRSEVHRKIRFPEVTEPGGRLESEGFALNAKKVGVVRINIEREHVNGGFVHYDDIQRDEISSEQNATVIGCNFCRYDVPAVSNDYKQKYLKLREREYNETIVILTPLRDTAKFLEHFGTMLNTLSYPHDLISVFFAEEGSSDNTFESAKALTLQLNKGTGKQA</sequence>
<protein>
    <submittedName>
        <fullName evidence="2">Uncharacterized protein</fullName>
    </submittedName>
</protein>
<evidence type="ECO:0000313" key="2">
    <source>
        <dbReference type="EMBL" id="WAR27611.1"/>
    </source>
</evidence>
<organism evidence="2 3">
    <name type="scientific">Mya arenaria</name>
    <name type="common">Soft-shell clam</name>
    <dbReference type="NCBI Taxonomy" id="6604"/>
    <lineage>
        <taxon>Eukaryota</taxon>
        <taxon>Metazoa</taxon>
        <taxon>Spiralia</taxon>
        <taxon>Lophotrochozoa</taxon>
        <taxon>Mollusca</taxon>
        <taxon>Bivalvia</taxon>
        <taxon>Autobranchia</taxon>
        <taxon>Heteroconchia</taxon>
        <taxon>Euheterodonta</taxon>
        <taxon>Imparidentia</taxon>
        <taxon>Neoheterodontei</taxon>
        <taxon>Myida</taxon>
        <taxon>Myoidea</taxon>
        <taxon>Myidae</taxon>
        <taxon>Mya</taxon>
    </lineage>
</organism>
<proteinExistence type="inferred from homology"/>
<dbReference type="PANTHER" id="PTHR43083">
    <property type="entry name" value="MANNAN POLYMERASE II"/>
    <property type="match status" value="1"/>
</dbReference>
<dbReference type="EMBL" id="CP111026">
    <property type="protein sequence ID" value="WAR27611.1"/>
    <property type="molecule type" value="Genomic_DNA"/>
</dbReference>
<dbReference type="PANTHER" id="PTHR43083:SF6">
    <property type="entry name" value="MANNAN POLYMERASE COMPLEXES SUBUNIT MNN9"/>
    <property type="match status" value="1"/>
</dbReference>
<keyword evidence="3" id="KW-1185">Reference proteome</keyword>
<dbReference type="Proteomes" id="UP001164746">
    <property type="component" value="Chromosome 15"/>
</dbReference>
<dbReference type="InterPro" id="IPR029044">
    <property type="entry name" value="Nucleotide-diphossugar_trans"/>
</dbReference>
<gene>
    <name evidence="2" type="ORF">MAR_013315</name>
</gene>
<accession>A0ABY7G8N0</accession>
<comment type="similarity">
    <text evidence="1">Belongs to the ANP1/MMN9/VAN1 family.</text>
</comment>
<name>A0ABY7G8N0_MYAAR</name>